<keyword evidence="5" id="KW-0663">Pyridoxal phosphate</keyword>
<dbReference type="GO" id="GO:0008483">
    <property type="term" value="F:transaminase activity"/>
    <property type="evidence" value="ECO:0007669"/>
    <property type="project" value="UniProtKB-KW"/>
</dbReference>
<evidence type="ECO:0000256" key="1">
    <source>
        <dbReference type="ARBA" id="ARBA00001933"/>
    </source>
</evidence>
<dbReference type="GO" id="GO:0006520">
    <property type="term" value="P:amino acid metabolic process"/>
    <property type="evidence" value="ECO:0007669"/>
    <property type="project" value="TreeGrafter"/>
</dbReference>
<dbReference type="Proteomes" id="UP001652600">
    <property type="component" value="Chromosome 12"/>
</dbReference>
<dbReference type="InterPro" id="IPR015422">
    <property type="entry name" value="PyrdxlP-dep_Trfase_small"/>
</dbReference>
<evidence type="ECO:0000256" key="4">
    <source>
        <dbReference type="ARBA" id="ARBA00022576"/>
    </source>
</evidence>
<dbReference type="PANTHER" id="PTHR43795">
    <property type="entry name" value="BIFUNCTIONAL ASPARTATE AMINOTRANSFERASE AND GLUTAMATE/ASPARTATE-PREPHENATE AMINOTRANSFERASE-RELATED"/>
    <property type="match status" value="1"/>
</dbReference>
<dbReference type="eggNOG" id="ENOG502QPYC">
    <property type="taxonomic scope" value="Eukaryota"/>
</dbReference>
<dbReference type="Pfam" id="PF04864">
    <property type="entry name" value="Alliinase_C"/>
    <property type="match status" value="1"/>
</dbReference>
<dbReference type="Gene3D" id="3.90.1150.10">
    <property type="entry name" value="Aspartate Aminotransferase, domain 1"/>
    <property type="match status" value="1"/>
</dbReference>
<dbReference type="KEGG" id="cmo:103483752"/>
<dbReference type="InterPro" id="IPR050478">
    <property type="entry name" value="Ethylene_sulfur-biosynth"/>
</dbReference>
<proteinExistence type="inferred from homology"/>
<keyword evidence="7" id="KW-1185">Reference proteome</keyword>
<dbReference type="Gene3D" id="3.40.640.10">
    <property type="entry name" value="Type I PLP-dependent aspartate aminotransferase-like (Major domain)"/>
    <property type="match status" value="1"/>
</dbReference>
<evidence type="ECO:0000256" key="5">
    <source>
        <dbReference type="ARBA" id="ARBA00022898"/>
    </source>
</evidence>
<name>A0A1S3AXS2_CUCME</name>
<feature type="domain" description="Alliinase C-terminal" evidence="6">
    <location>
        <begin position="62"/>
        <end position="426"/>
    </location>
</feature>
<dbReference type="RefSeq" id="XP_008438732.3">
    <property type="nucleotide sequence ID" value="XM_008440510.3"/>
</dbReference>
<accession>A0A1S3AXS2</accession>
<reference evidence="8" key="1">
    <citation type="submission" date="2025-08" db="UniProtKB">
        <authorList>
            <consortium name="RefSeq"/>
        </authorList>
    </citation>
    <scope>IDENTIFICATION</scope>
    <source>
        <tissue evidence="8">Stem</tissue>
    </source>
</reference>
<gene>
    <name evidence="8" type="primary">LOC103483752</name>
</gene>
<evidence type="ECO:0000313" key="7">
    <source>
        <dbReference type="Proteomes" id="UP001652600"/>
    </source>
</evidence>
<dbReference type="InParanoid" id="A0A1S3AXS2"/>
<evidence type="ECO:0000313" key="8">
    <source>
        <dbReference type="RefSeq" id="XP_008438732.3"/>
    </source>
</evidence>
<evidence type="ECO:0000256" key="2">
    <source>
        <dbReference type="ARBA" id="ARBA00006312"/>
    </source>
</evidence>
<dbReference type="GO" id="GO:0016846">
    <property type="term" value="F:carbon-sulfur lyase activity"/>
    <property type="evidence" value="ECO:0007669"/>
    <property type="project" value="InterPro"/>
</dbReference>
<organism evidence="7 8">
    <name type="scientific">Cucumis melo</name>
    <name type="common">Muskmelon</name>
    <dbReference type="NCBI Taxonomy" id="3656"/>
    <lineage>
        <taxon>Eukaryota</taxon>
        <taxon>Viridiplantae</taxon>
        <taxon>Streptophyta</taxon>
        <taxon>Embryophyta</taxon>
        <taxon>Tracheophyta</taxon>
        <taxon>Spermatophyta</taxon>
        <taxon>Magnoliopsida</taxon>
        <taxon>eudicotyledons</taxon>
        <taxon>Gunneridae</taxon>
        <taxon>Pentapetalae</taxon>
        <taxon>rosids</taxon>
        <taxon>fabids</taxon>
        <taxon>Cucurbitales</taxon>
        <taxon>Cucurbitaceae</taxon>
        <taxon>Benincaseae</taxon>
        <taxon>Cucumis</taxon>
    </lineage>
</organism>
<dbReference type="InterPro" id="IPR037029">
    <property type="entry name" value="Alliinase_N_sf"/>
</dbReference>
<comment type="similarity">
    <text evidence="2">Belongs to the alliinase family.</text>
</comment>
<dbReference type="AlphaFoldDB" id="A0A1S3AXS2"/>
<dbReference type="InterPro" id="IPR015424">
    <property type="entry name" value="PyrdxlP-dep_Trfase"/>
</dbReference>
<keyword evidence="4 8" id="KW-0032">Aminotransferase</keyword>
<comment type="subunit">
    <text evidence="3">Homodimer.</text>
</comment>
<dbReference type="GeneID" id="103483752"/>
<dbReference type="Gene3D" id="2.10.25.30">
    <property type="entry name" value="EGF-like, alliinase"/>
    <property type="match status" value="1"/>
</dbReference>
<dbReference type="InterPro" id="IPR006948">
    <property type="entry name" value="Alliinase_C"/>
</dbReference>
<dbReference type="PANTHER" id="PTHR43795:SF22">
    <property type="entry name" value="TRYPTOPHAN AMINOTRANSFERASE-RELATED PROTEIN 2"/>
    <property type="match status" value="1"/>
</dbReference>
<protein>
    <submittedName>
        <fullName evidence="8">L-tryptophan--pyruvate aminotransferase 1</fullName>
    </submittedName>
</protein>
<evidence type="ECO:0000259" key="6">
    <source>
        <dbReference type="Pfam" id="PF04864"/>
    </source>
</evidence>
<comment type="cofactor">
    <cofactor evidence="1">
        <name>pyridoxal 5'-phosphate</name>
        <dbReference type="ChEBI" id="CHEBI:597326"/>
    </cofactor>
</comment>
<dbReference type="SUPFAM" id="SSF53383">
    <property type="entry name" value="PLP-dependent transferases"/>
    <property type="match status" value="1"/>
</dbReference>
<keyword evidence="4 8" id="KW-0808">Transferase</keyword>
<evidence type="ECO:0000256" key="3">
    <source>
        <dbReference type="ARBA" id="ARBA00011738"/>
    </source>
</evidence>
<dbReference type="CDD" id="cd00609">
    <property type="entry name" value="AAT_like"/>
    <property type="match status" value="1"/>
</dbReference>
<dbReference type="InterPro" id="IPR015421">
    <property type="entry name" value="PyrdxlP-dep_Trfase_major"/>
</dbReference>
<sequence>MFNFCTCMSFKQEPCSDEERGKDSPVRKRDFKKGIHEIMCINNPPLRVSTSERGDYGDDRVINLDAGDPTMYETYWKKMGKKATMVIPGWRSMSYYSNGRSLCWFLEPDLCQQILRLHRVVGNAITEGRYIVVGNGSSQLILAALYALSSPESSEPTDVVSAVPYYSSYPSMCDYLKTALFKWGGDASKYEKEGSNYIEIVTSPNNPDGSLREPVVNRSGGKLLHDLAYYWPHYTSITAPADFDVALFTASKCTGHAGSRIGWALVKDPEIAMKMVKFIELNTIGVSKDSQLRAARMLSIVSDSCEQFGSTNVSDNRGESFYGFGHRLMTERWCRIRQAVKHGGMFTLPEFPTAYCTFLHQPTESRPAFAWLKCEDEEEDCAGLLRRHKILGRSGVSFGCSPQFVRVSMLDRDDNFDLLVQRISKITAAPNNSERH</sequence>